<dbReference type="Gene3D" id="3.40.140.10">
    <property type="entry name" value="Cytidine Deaminase, domain 2"/>
    <property type="match status" value="1"/>
</dbReference>
<organism evidence="3 4">
    <name type="scientific">Littorina saxatilis</name>
    <dbReference type="NCBI Taxonomy" id="31220"/>
    <lineage>
        <taxon>Eukaryota</taxon>
        <taxon>Metazoa</taxon>
        <taxon>Spiralia</taxon>
        <taxon>Lophotrochozoa</taxon>
        <taxon>Mollusca</taxon>
        <taxon>Gastropoda</taxon>
        <taxon>Caenogastropoda</taxon>
        <taxon>Littorinimorpha</taxon>
        <taxon>Littorinoidea</taxon>
        <taxon>Littorinidae</taxon>
        <taxon>Littorina</taxon>
    </lineage>
</organism>
<dbReference type="Proteomes" id="UP001374579">
    <property type="component" value="Unassembled WGS sequence"/>
</dbReference>
<dbReference type="Pfam" id="PF18750">
    <property type="entry name" value="SNAD4"/>
    <property type="match status" value="1"/>
</dbReference>
<dbReference type="GO" id="GO:0016787">
    <property type="term" value="F:hydrolase activity"/>
    <property type="evidence" value="ECO:0007669"/>
    <property type="project" value="InterPro"/>
</dbReference>
<dbReference type="InterPro" id="IPR016192">
    <property type="entry name" value="APOBEC/CMP_deaminase_Zn-bd"/>
</dbReference>
<gene>
    <name evidence="3" type="ORF">V1264_016625</name>
</gene>
<sequence>MQPTAAAVIVVFVVLTVHNTAAIDPPPQPLPDTPLQTFLARLVKLAVPIRPPWSNAKQFGGLFFYERLDNTPYYFDPVPTYANGSLLINKTISERFAPEINLMVNYLVAAPVKKGPGNVRSTHVEDFVLREWGDDLINNYTAAHGITPPSFAVLYTYWSPCVKCTNLIVNFANNHRNLNLTLAYTALYDSHANESLNKIRNANVNVVIVDECKDPIKTKRSAGIAICQLNTLQGCLLERLDDRCCFQNQTDKVMFVNAFAAECYPEYSQACSESLIEGWLGACQHNTSALRSNLYSLVEACASKALSNPLQASMLNKFTGILNCANCLQAPPKSCGVKQLSACGHRGFRCTTTAGNSMCRDDHYCGLHGESYSWCYVDDDDHWDYCCLGSCKMDTDQDALMCYAGQETHNSSVSDSRQVQRFCGDAGITTVKGEACRSDHACGTHNGTDYYWCFKQSDSDGMDWDYCCRPDQVCSRNGETYNWCFVGQNRTKFACNSTREAKCTTRALCPCSGSAECNQNPTNAAAEIVAALAIMQFLLLGIFAVVATQVPRLQLIN</sequence>
<keyword evidence="4" id="KW-1185">Reference proteome</keyword>
<dbReference type="GO" id="GO:0008270">
    <property type="term" value="F:zinc ion binding"/>
    <property type="evidence" value="ECO:0007669"/>
    <property type="project" value="InterPro"/>
</dbReference>
<dbReference type="AlphaFoldDB" id="A0AAN9BFJ7"/>
<keyword evidence="1" id="KW-0472">Membrane</keyword>
<proteinExistence type="predicted"/>
<evidence type="ECO:0000313" key="3">
    <source>
        <dbReference type="EMBL" id="KAK7105218.1"/>
    </source>
</evidence>
<keyword evidence="1" id="KW-1133">Transmembrane helix</keyword>
<feature type="signal peptide" evidence="2">
    <location>
        <begin position="1"/>
        <end position="22"/>
    </location>
</feature>
<accession>A0AAN9BFJ7</accession>
<feature type="chain" id="PRO_5043000184" evidence="2">
    <location>
        <begin position="23"/>
        <end position="557"/>
    </location>
</feature>
<dbReference type="EMBL" id="JBAMIC010000007">
    <property type="protein sequence ID" value="KAK7105218.1"/>
    <property type="molecule type" value="Genomic_DNA"/>
</dbReference>
<evidence type="ECO:0000313" key="4">
    <source>
        <dbReference type="Proteomes" id="UP001374579"/>
    </source>
</evidence>
<evidence type="ECO:0000256" key="2">
    <source>
        <dbReference type="SAM" id="SignalP"/>
    </source>
</evidence>
<dbReference type="PROSITE" id="PS00903">
    <property type="entry name" value="CYT_DCMP_DEAMINASES_1"/>
    <property type="match status" value="1"/>
</dbReference>
<keyword evidence="1" id="KW-0812">Transmembrane</keyword>
<keyword evidence="2" id="KW-0732">Signal</keyword>
<feature type="transmembrane region" description="Helical" evidence="1">
    <location>
        <begin position="528"/>
        <end position="547"/>
    </location>
</feature>
<protein>
    <submittedName>
        <fullName evidence="3">Uncharacterized protein</fullName>
    </submittedName>
</protein>
<comment type="caution">
    <text evidence="3">The sequence shown here is derived from an EMBL/GenBank/DDBJ whole genome shotgun (WGS) entry which is preliminary data.</text>
</comment>
<evidence type="ECO:0000256" key="1">
    <source>
        <dbReference type="SAM" id="Phobius"/>
    </source>
</evidence>
<name>A0AAN9BFJ7_9CAEN</name>
<reference evidence="3 4" key="1">
    <citation type="submission" date="2024-02" db="EMBL/GenBank/DDBJ databases">
        <title>Chromosome-scale genome assembly of the rough periwinkle Littorina saxatilis.</title>
        <authorList>
            <person name="De Jode A."/>
            <person name="Faria R."/>
            <person name="Formenti G."/>
            <person name="Sims Y."/>
            <person name="Smith T.P."/>
            <person name="Tracey A."/>
            <person name="Wood J.M.D."/>
            <person name="Zagrodzka Z.B."/>
            <person name="Johannesson K."/>
            <person name="Butlin R.K."/>
            <person name="Leder E.H."/>
        </authorList>
    </citation>
    <scope>NUCLEOTIDE SEQUENCE [LARGE SCALE GENOMIC DNA]</scope>
    <source>
        <strain evidence="3">Snail1</strain>
        <tissue evidence="3">Muscle</tissue>
    </source>
</reference>